<keyword evidence="2" id="KW-1133">Transmembrane helix</keyword>
<feature type="region of interest" description="Disordered" evidence="1">
    <location>
        <begin position="39"/>
        <end position="72"/>
    </location>
</feature>
<protein>
    <submittedName>
        <fullName evidence="3">Uncharacterized protein</fullName>
    </submittedName>
</protein>
<sequence>SRAPLDTSLKADWATLLTFLFFLIKYHTIKSLFFFETNKRPLTNGSPKYAPPYIQERKEQQPHPCSRQDSLS</sequence>
<evidence type="ECO:0000313" key="3">
    <source>
        <dbReference type="EMBL" id="CAH3031309.1"/>
    </source>
</evidence>
<name>A0AAU9VJ31_9CNID</name>
<organism evidence="3 4">
    <name type="scientific">Pocillopora meandrina</name>
    <dbReference type="NCBI Taxonomy" id="46732"/>
    <lineage>
        <taxon>Eukaryota</taxon>
        <taxon>Metazoa</taxon>
        <taxon>Cnidaria</taxon>
        <taxon>Anthozoa</taxon>
        <taxon>Hexacorallia</taxon>
        <taxon>Scleractinia</taxon>
        <taxon>Astrocoeniina</taxon>
        <taxon>Pocilloporidae</taxon>
        <taxon>Pocillopora</taxon>
    </lineage>
</organism>
<dbReference type="EMBL" id="CALNXJ010000001">
    <property type="protein sequence ID" value="CAH3031309.1"/>
    <property type="molecule type" value="Genomic_DNA"/>
</dbReference>
<keyword evidence="4" id="KW-1185">Reference proteome</keyword>
<feature type="transmembrane region" description="Helical" evidence="2">
    <location>
        <begin position="13"/>
        <end position="35"/>
    </location>
</feature>
<evidence type="ECO:0000256" key="1">
    <source>
        <dbReference type="SAM" id="MobiDB-lite"/>
    </source>
</evidence>
<accession>A0AAU9VJ31</accession>
<feature type="non-terminal residue" evidence="3">
    <location>
        <position position="1"/>
    </location>
</feature>
<reference evidence="3 4" key="1">
    <citation type="submission" date="2022-05" db="EMBL/GenBank/DDBJ databases">
        <authorList>
            <consortium name="Genoscope - CEA"/>
            <person name="William W."/>
        </authorList>
    </citation>
    <scope>NUCLEOTIDE SEQUENCE [LARGE SCALE GENOMIC DNA]</scope>
</reference>
<keyword evidence="2" id="KW-0812">Transmembrane</keyword>
<proteinExistence type="predicted"/>
<dbReference type="AlphaFoldDB" id="A0AAU9VJ31"/>
<evidence type="ECO:0000256" key="2">
    <source>
        <dbReference type="SAM" id="Phobius"/>
    </source>
</evidence>
<gene>
    <name evidence="3" type="ORF">PMEA_00001314</name>
</gene>
<evidence type="ECO:0000313" key="4">
    <source>
        <dbReference type="Proteomes" id="UP001159428"/>
    </source>
</evidence>
<dbReference type="Proteomes" id="UP001159428">
    <property type="component" value="Unassembled WGS sequence"/>
</dbReference>
<keyword evidence="2" id="KW-0472">Membrane</keyword>
<comment type="caution">
    <text evidence="3">The sequence shown here is derived from an EMBL/GenBank/DDBJ whole genome shotgun (WGS) entry which is preliminary data.</text>
</comment>